<comment type="caution">
    <text evidence="2">The sequence shown here is derived from an EMBL/GenBank/DDBJ whole genome shotgun (WGS) entry which is preliminary data.</text>
</comment>
<dbReference type="EMBL" id="DXCD01000090">
    <property type="protein sequence ID" value="HIZ12972.1"/>
    <property type="molecule type" value="Genomic_DNA"/>
</dbReference>
<dbReference type="Gene3D" id="2.60.40.10">
    <property type="entry name" value="Immunoglobulins"/>
    <property type="match status" value="3"/>
</dbReference>
<dbReference type="Proteomes" id="UP000824017">
    <property type="component" value="Unassembled WGS sequence"/>
</dbReference>
<reference evidence="2" key="2">
    <citation type="submission" date="2021-04" db="EMBL/GenBank/DDBJ databases">
        <authorList>
            <person name="Gilroy R."/>
        </authorList>
    </citation>
    <scope>NUCLEOTIDE SEQUENCE</scope>
    <source>
        <strain evidence="2">ChiGjej1B1-13045</strain>
    </source>
</reference>
<feature type="chain" id="PRO_5038405531" evidence="1">
    <location>
        <begin position="21"/>
        <end position="264"/>
    </location>
</feature>
<feature type="signal peptide" evidence="1">
    <location>
        <begin position="1"/>
        <end position="20"/>
    </location>
</feature>
<name>A0A9D2D9V7_9FIRM</name>
<evidence type="ECO:0000313" key="2">
    <source>
        <dbReference type="EMBL" id="HIZ12972.1"/>
    </source>
</evidence>
<reference evidence="2" key="1">
    <citation type="journal article" date="2021" name="PeerJ">
        <title>Extensive microbial diversity within the chicken gut microbiome revealed by metagenomics and culture.</title>
        <authorList>
            <person name="Gilroy R."/>
            <person name="Ravi A."/>
            <person name="Getino M."/>
            <person name="Pursley I."/>
            <person name="Horton D.L."/>
            <person name="Alikhan N.F."/>
            <person name="Baker D."/>
            <person name="Gharbi K."/>
            <person name="Hall N."/>
            <person name="Watson M."/>
            <person name="Adriaenssens E.M."/>
            <person name="Foster-Nyarko E."/>
            <person name="Jarju S."/>
            <person name="Secka A."/>
            <person name="Antonio M."/>
            <person name="Oren A."/>
            <person name="Chaudhuri R.R."/>
            <person name="La Ragione R."/>
            <person name="Hildebrand F."/>
            <person name="Pallen M.J."/>
        </authorList>
    </citation>
    <scope>NUCLEOTIDE SEQUENCE</scope>
    <source>
        <strain evidence="2">ChiGjej1B1-13045</strain>
    </source>
</reference>
<evidence type="ECO:0000313" key="3">
    <source>
        <dbReference type="Proteomes" id="UP000824017"/>
    </source>
</evidence>
<sequence>MKKIKIFSIILFICSAAIYAGCRIYADRMTDHTPPVITGGSDIEVSVGDPRDKLLEGMTAEDDRDGDVTDSLVVQKISEFDEEGKRIVSFAAVDDSGNVGYSSRIMAYTDYQPPVFALDAPLRFPTGGTFNVCENISASGSLDGDLTNKIKYTLDRAITSSVPGIYQVEFRVMDSAGRTSYLQADLEVYDPSQEPVEVTLSSYLIYIGVNAPFNAADYFQGSSREGELNIQSTVDTSSPGTYYVDYTVTDGALMGKSRLIVVVG</sequence>
<keyword evidence="1" id="KW-0732">Signal</keyword>
<proteinExistence type="predicted"/>
<evidence type="ECO:0000256" key="1">
    <source>
        <dbReference type="SAM" id="SignalP"/>
    </source>
</evidence>
<dbReference type="InterPro" id="IPR013783">
    <property type="entry name" value="Ig-like_fold"/>
</dbReference>
<gene>
    <name evidence="2" type="ORF">H9817_03455</name>
</gene>
<dbReference type="AlphaFoldDB" id="A0A9D2D9V7"/>
<protein>
    <submittedName>
        <fullName evidence="2">DUF5011 domain-containing protein</fullName>
    </submittedName>
</protein>
<accession>A0A9D2D9V7</accession>
<organism evidence="2 3">
    <name type="scientific">Candidatus Mediterraneibacter stercorigallinarum</name>
    <dbReference type="NCBI Taxonomy" id="2838686"/>
    <lineage>
        <taxon>Bacteria</taxon>
        <taxon>Bacillati</taxon>
        <taxon>Bacillota</taxon>
        <taxon>Clostridia</taxon>
        <taxon>Lachnospirales</taxon>
        <taxon>Lachnospiraceae</taxon>
        <taxon>Mediterraneibacter</taxon>
    </lineage>
</organism>